<dbReference type="EMBL" id="VEWJ01000019">
    <property type="protein sequence ID" value="TPF74012.1"/>
    <property type="molecule type" value="Genomic_DNA"/>
</dbReference>
<evidence type="ECO:0000259" key="2">
    <source>
        <dbReference type="Pfam" id="PF06744"/>
    </source>
</evidence>
<dbReference type="InterPro" id="IPR053156">
    <property type="entry name" value="T6SS_TssM-like"/>
</dbReference>
<keyword evidence="1" id="KW-0812">Transmembrane</keyword>
<dbReference type="SUPFAM" id="SSF52540">
    <property type="entry name" value="P-loop containing nucleoside triphosphate hydrolases"/>
    <property type="match status" value="1"/>
</dbReference>
<organism evidence="5 6">
    <name type="scientific">Brucella gallinifaecis</name>
    <dbReference type="NCBI Taxonomy" id="215590"/>
    <lineage>
        <taxon>Bacteria</taxon>
        <taxon>Pseudomonadati</taxon>
        <taxon>Pseudomonadota</taxon>
        <taxon>Alphaproteobacteria</taxon>
        <taxon>Hyphomicrobiales</taxon>
        <taxon>Brucellaceae</taxon>
        <taxon>Brucella/Ochrobactrum group</taxon>
        <taxon>Brucella</taxon>
    </lineage>
</organism>
<feature type="domain" description="IcmF-related" evidence="3">
    <location>
        <begin position="535"/>
        <end position="839"/>
    </location>
</feature>
<proteinExistence type="predicted"/>
<dbReference type="AlphaFoldDB" id="A0A502BGS2"/>
<dbReference type="OrthoDB" id="9758229at2"/>
<feature type="transmembrane region" description="Helical" evidence="1">
    <location>
        <begin position="12"/>
        <end position="30"/>
    </location>
</feature>
<keyword evidence="6" id="KW-1185">Reference proteome</keyword>
<dbReference type="InterPro" id="IPR027417">
    <property type="entry name" value="P-loop_NTPase"/>
</dbReference>
<dbReference type="InterPro" id="IPR009612">
    <property type="entry name" value="IcmF-rel"/>
</dbReference>
<dbReference type="NCBIfam" id="TIGR03348">
    <property type="entry name" value="VI_IcmF"/>
    <property type="match status" value="1"/>
</dbReference>
<keyword evidence="1" id="KW-1133">Transmembrane helix</keyword>
<dbReference type="RefSeq" id="WP_140906282.1">
    <property type="nucleotide sequence ID" value="NZ_JBHTMD010000042.1"/>
</dbReference>
<dbReference type="InterPro" id="IPR010623">
    <property type="entry name" value="IcmF_C"/>
</dbReference>
<dbReference type="InterPro" id="IPR025743">
    <property type="entry name" value="TssM1_N"/>
</dbReference>
<dbReference type="Pfam" id="PF06744">
    <property type="entry name" value="IcmF_C"/>
    <property type="match status" value="1"/>
</dbReference>
<sequence>MLGKLFSIITSRLLWGFLGITLLAFIIWVIGPLIAIGDYRPLESELCRQIVIGAIYLIWILCRLIPYLYNARFNGRLLSNLHAAVPVGAENKPEIKQNNQLAQRFSEAAQLLKKVQFARSRGHRTFRWLTRFGREHVYQLPWYVVVGAPGSGKTSALFNSGLDFPLKNRFGPSMQPCIDGSCDCNWWFTNDAVLLDTAGRYATQDKHFAEDASEWNNFVALLKKYRPRQPINGVVMTISVADLLSNGAEARTAQANALRKRLIELHERLGINFPIYVLVTKTDMLEGFAAYFHGLDEAQRNQIWGFTIPWEQSRQAEFDLQATFASQYALLCRRLDAALPDRLLKEHDTRRCAESYLFPQEFAALNPLLTQYLNHIFATSNFTPRFMPRGIYFTSSRQKGAPLGRRMSALNPILQTPLGVQKSQIDTDRDDAGHETAAQTGQSRSFFLKDTLERLVLREPGLASSNRWWEYRNRVLHWIGYATFATILTILALFWWASYDNNKVYLTEVAAKVPSIERQGQSLRRIEDGDMFSLLPFLNSALHLPDSQNFSLNDPPITYRMGLFRGKQIDEAGDTLYKKILKELLLPNVAKEISSTLLNDNHNDTDFSYEALKAYQMLYLPKHYDGKFLQAWVMLNLRRNLSQGRTQQELEQIEWHLNQLLDTQPQTSPFAENKTLVEQAQIALSRIPLPQRIYGRLKRLLLQRNDIRPVSQIDLTGPQVALVLSRKSGKSVTEGVPGLFTAQGYWRLFNNSIEPVTDILCKEDEWVLGSRSSQQNSVDLIKTIRQLYMQDFIAVWDDLLSDIQLVSIDSLPQRINIARLLSGNSSPMRNLLVNVSKNVMLRDEKNNADTRSLLAKTEDRLHRSANRTLEMLFMNRPANADGDVSVQPEQLVMAHFEPLLELAQNQAEGNKVIQFDSVLKLVDELYSYMTAVQDAANSGTSAPESDIITRLQAASNRLPTPFKQMLLSLAIGASSDARSTDMENIKKQIGFEIGSFCQRAVVQRYPLAAHAREEVRPDDLARMFAPNSGLMDNFFRNNLQGKVDTTRANWRFTPGVDGKTLPGDQGLLVSFQEAQYIRDTFFAYGSATPSFRVTVRPGQMDNDILGLTLDVDGQLLKYSHGPLVPLVISWPGPHNTNQVRLQLTLTNGRTANLSADGPWALNRLIDMALISSDTDGPSRQATFNIDGHHVTLEFTPNSIHNPFQLPTFSCPSA</sequence>
<name>A0A502BGS2_9HYPH</name>
<keyword evidence="1" id="KW-0472">Membrane</keyword>
<dbReference type="PANTHER" id="PTHR36153">
    <property type="entry name" value="INNER MEMBRANE PROTEIN-RELATED"/>
    <property type="match status" value="1"/>
</dbReference>
<dbReference type="Proteomes" id="UP000315388">
    <property type="component" value="Unassembled WGS sequence"/>
</dbReference>
<evidence type="ECO:0000259" key="3">
    <source>
        <dbReference type="Pfam" id="PF06761"/>
    </source>
</evidence>
<feature type="domain" description="Type VI secretion system component TssM1 N-terminal" evidence="4">
    <location>
        <begin position="210"/>
        <end position="483"/>
    </location>
</feature>
<evidence type="ECO:0000313" key="6">
    <source>
        <dbReference type="Proteomes" id="UP000315388"/>
    </source>
</evidence>
<dbReference type="Pfam" id="PF14331">
    <property type="entry name" value="IcmF-related_N"/>
    <property type="match status" value="1"/>
</dbReference>
<dbReference type="Pfam" id="PF06761">
    <property type="entry name" value="IcmF-related"/>
    <property type="match status" value="1"/>
</dbReference>
<feature type="transmembrane region" description="Helical" evidence="1">
    <location>
        <begin position="475"/>
        <end position="497"/>
    </location>
</feature>
<feature type="transmembrane region" description="Helical" evidence="1">
    <location>
        <begin position="50"/>
        <end position="69"/>
    </location>
</feature>
<dbReference type="InterPro" id="IPR017731">
    <property type="entry name" value="TssM1-like"/>
</dbReference>
<gene>
    <name evidence="5" type="primary">tssM</name>
    <name evidence="5" type="ORF">FHY56_16690</name>
</gene>
<evidence type="ECO:0000256" key="1">
    <source>
        <dbReference type="SAM" id="Phobius"/>
    </source>
</evidence>
<accession>A0A502BGS2</accession>
<evidence type="ECO:0000259" key="4">
    <source>
        <dbReference type="Pfam" id="PF14331"/>
    </source>
</evidence>
<protein>
    <submittedName>
        <fullName evidence="5">Type VI secretion system membrane subunit TssM</fullName>
    </submittedName>
</protein>
<dbReference type="PANTHER" id="PTHR36153:SF1">
    <property type="entry name" value="TYPE VI SECRETION SYSTEM COMPONENT TSSM1"/>
    <property type="match status" value="1"/>
</dbReference>
<evidence type="ECO:0000313" key="5">
    <source>
        <dbReference type="EMBL" id="TPF74012.1"/>
    </source>
</evidence>
<feature type="domain" description="Type VI secretion system IcmF C-terminal" evidence="2">
    <location>
        <begin position="1094"/>
        <end position="1197"/>
    </location>
</feature>
<reference evidence="5 6" key="1">
    <citation type="journal article" date="2003" name="Int. J. Syst. Evol. Microbiol.">
        <title>Towards a standardized format for the description of a novel species (of an established genus): Ochrobactrum gallinifaecis sp. nov.</title>
        <authorList>
            <person name="Kampfer P."/>
            <person name="Buczolits S."/>
            <person name="Albrecht A."/>
            <person name="Busse H.J."/>
            <person name="Stackebrandt E."/>
        </authorList>
    </citation>
    <scope>NUCLEOTIDE SEQUENCE [LARGE SCALE GENOMIC DNA]</scope>
    <source>
        <strain evidence="5 6">ISO 196</strain>
    </source>
</reference>
<comment type="caution">
    <text evidence="5">The sequence shown here is derived from an EMBL/GenBank/DDBJ whole genome shotgun (WGS) entry which is preliminary data.</text>
</comment>